<dbReference type="EMBL" id="BJCC01000022">
    <property type="protein sequence ID" value="GCF94663.1"/>
    <property type="molecule type" value="Genomic_DNA"/>
</dbReference>
<keyword evidence="7" id="KW-1185">Reference proteome</keyword>
<feature type="domain" description="OmpR/PhoB-type" evidence="5">
    <location>
        <begin position="1"/>
        <end position="48"/>
    </location>
</feature>
<dbReference type="SUPFAM" id="SSF46894">
    <property type="entry name" value="C-terminal effector domain of the bipartite response regulators"/>
    <property type="match status" value="1"/>
</dbReference>
<dbReference type="Pfam" id="PF00486">
    <property type="entry name" value="Trans_reg_C"/>
    <property type="match status" value="1"/>
</dbReference>
<evidence type="ECO:0000256" key="2">
    <source>
        <dbReference type="ARBA" id="ARBA00023125"/>
    </source>
</evidence>
<keyword evidence="3" id="KW-0804">Transcription</keyword>
<comment type="caution">
    <text evidence="6">The sequence shown here is derived from an EMBL/GenBank/DDBJ whole genome shotgun (WGS) entry which is preliminary data.</text>
</comment>
<evidence type="ECO:0000256" key="4">
    <source>
        <dbReference type="PROSITE-ProRule" id="PRU01091"/>
    </source>
</evidence>
<accession>A0A4P5PNA4</accession>
<dbReference type="InterPro" id="IPR036388">
    <property type="entry name" value="WH-like_DNA-bd_sf"/>
</dbReference>
<feature type="DNA-binding region" description="OmpR/PhoB-type" evidence="4">
    <location>
        <begin position="1"/>
        <end position="48"/>
    </location>
</feature>
<dbReference type="Gene3D" id="1.10.10.10">
    <property type="entry name" value="Winged helix-like DNA-binding domain superfamily/Winged helix DNA-binding domain"/>
    <property type="match status" value="1"/>
</dbReference>
<dbReference type="GO" id="GO:0003677">
    <property type="term" value="F:DNA binding"/>
    <property type="evidence" value="ECO:0007669"/>
    <property type="project" value="UniProtKB-UniRule"/>
</dbReference>
<proteinExistence type="predicted"/>
<keyword evidence="1" id="KW-0805">Transcription regulation</keyword>
<dbReference type="AlphaFoldDB" id="A0A4P5PNA4"/>
<reference evidence="7" key="1">
    <citation type="submission" date="2019-02" db="EMBL/GenBank/DDBJ databases">
        <title>Draft genome sequence of Enterococcus sp. Gos25-1.</title>
        <authorList>
            <person name="Tanaka N."/>
            <person name="Shiwa Y."/>
            <person name="Fujita N."/>
        </authorList>
    </citation>
    <scope>NUCLEOTIDE SEQUENCE [LARGE SCALE GENOMIC DNA]</scope>
    <source>
        <strain evidence="7">Gos25-1</strain>
    </source>
</reference>
<dbReference type="PROSITE" id="PS51755">
    <property type="entry name" value="OMPR_PHOB"/>
    <property type="match status" value="1"/>
</dbReference>
<evidence type="ECO:0000256" key="1">
    <source>
        <dbReference type="ARBA" id="ARBA00023015"/>
    </source>
</evidence>
<dbReference type="InterPro" id="IPR001867">
    <property type="entry name" value="OmpR/PhoB-type_DNA-bd"/>
</dbReference>
<gene>
    <name evidence="6" type="ORF">NRIC_25540</name>
</gene>
<dbReference type="Proteomes" id="UP000290567">
    <property type="component" value="Unassembled WGS sequence"/>
</dbReference>
<dbReference type="GO" id="GO:0006355">
    <property type="term" value="P:regulation of DNA-templated transcription"/>
    <property type="evidence" value="ECO:0007669"/>
    <property type="project" value="InterPro"/>
</dbReference>
<sequence length="59" mass="6826">MKRNDEPNNSHLSQTSVLIKRIKMKLENAGFDPEMLQTIWGSGYRLSKGVFEKDFLVKV</sequence>
<dbReference type="GO" id="GO:0000160">
    <property type="term" value="P:phosphorelay signal transduction system"/>
    <property type="evidence" value="ECO:0007669"/>
    <property type="project" value="InterPro"/>
</dbReference>
<protein>
    <recommendedName>
        <fullName evidence="5">OmpR/PhoB-type domain-containing protein</fullName>
    </recommendedName>
</protein>
<evidence type="ECO:0000313" key="6">
    <source>
        <dbReference type="EMBL" id="GCF94663.1"/>
    </source>
</evidence>
<name>A0A4P5PNA4_9ENTE</name>
<keyword evidence="2 4" id="KW-0238">DNA-binding</keyword>
<dbReference type="RefSeq" id="WP_146623081.1">
    <property type="nucleotide sequence ID" value="NZ_BJCC01000022.1"/>
</dbReference>
<evidence type="ECO:0000256" key="3">
    <source>
        <dbReference type="ARBA" id="ARBA00023163"/>
    </source>
</evidence>
<evidence type="ECO:0000259" key="5">
    <source>
        <dbReference type="PROSITE" id="PS51755"/>
    </source>
</evidence>
<dbReference type="OrthoDB" id="9787103at2"/>
<evidence type="ECO:0000313" key="7">
    <source>
        <dbReference type="Proteomes" id="UP000290567"/>
    </source>
</evidence>
<dbReference type="InterPro" id="IPR016032">
    <property type="entry name" value="Sig_transdc_resp-reg_C-effctor"/>
</dbReference>
<organism evidence="6 7">
    <name type="scientific">Enterococcus florum</name>
    <dbReference type="NCBI Taxonomy" id="2480627"/>
    <lineage>
        <taxon>Bacteria</taxon>
        <taxon>Bacillati</taxon>
        <taxon>Bacillota</taxon>
        <taxon>Bacilli</taxon>
        <taxon>Lactobacillales</taxon>
        <taxon>Enterococcaceae</taxon>
        <taxon>Enterococcus</taxon>
    </lineage>
</organism>